<protein>
    <submittedName>
        <fullName evidence="2">Putative membrane protein</fullName>
    </submittedName>
</protein>
<dbReference type="Gene3D" id="1.20.120.450">
    <property type="entry name" value="dinb family like domain"/>
    <property type="match status" value="1"/>
</dbReference>
<dbReference type="Pfam" id="PF12867">
    <property type="entry name" value="DinB_2"/>
    <property type="match status" value="1"/>
</dbReference>
<dbReference type="KEGG" id="cgy:CGLY_08845"/>
<sequence>MKATDILQDLTGRVREAVGEIPRDLPTEVVNAHPAGHPNSLVWLLWHTGRELDVQLSGLTADEEVWTSEGYDSSSGVQGAGESMGFGQTPAQAQDVTAAEAGPVTDYVTAVCDAVDAYLSTLDDADLDAVIDDAWDPPVTRGVRLISILHDAVIHLGQAAYVLGTDAGSSARG</sequence>
<dbReference type="OrthoDB" id="2363925at2"/>
<gene>
    <name evidence="2" type="ORF">CGLY_08845</name>
</gene>
<dbReference type="Proteomes" id="UP000023703">
    <property type="component" value="Chromosome"/>
</dbReference>
<evidence type="ECO:0000259" key="1">
    <source>
        <dbReference type="Pfam" id="PF12867"/>
    </source>
</evidence>
<organism evidence="2 3">
    <name type="scientific">Corynebacterium glyciniphilum AJ 3170</name>
    <dbReference type="NCBI Taxonomy" id="1404245"/>
    <lineage>
        <taxon>Bacteria</taxon>
        <taxon>Bacillati</taxon>
        <taxon>Actinomycetota</taxon>
        <taxon>Actinomycetes</taxon>
        <taxon>Mycobacteriales</taxon>
        <taxon>Corynebacteriaceae</taxon>
        <taxon>Corynebacterium</taxon>
    </lineage>
</organism>
<evidence type="ECO:0000313" key="3">
    <source>
        <dbReference type="Proteomes" id="UP000023703"/>
    </source>
</evidence>
<dbReference type="EMBL" id="CP006842">
    <property type="protein sequence ID" value="AHW64214.1"/>
    <property type="molecule type" value="Genomic_DNA"/>
</dbReference>
<dbReference type="RefSeq" id="WP_038548682.1">
    <property type="nucleotide sequence ID" value="NZ_CP006842.1"/>
</dbReference>
<dbReference type="AlphaFoldDB" id="X5DSE3"/>
<proteinExistence type="predicted"/>
<dbReference type="STRING" id="1404245.CGLY_08845"/>
<name>X5DSE3_9CORY</name>
<evidence type="ECO:0000313" key="2">
    <source>
        <dbReference type="EMBL" id="AHW64214.1"/>
    </source>
</evidence>
<dbReference type="InterPro" id="IPR024775">
    <property type="entry name" value="DinB-like"/>
</dbReference>
<dbReference type="eggNOG" id="COG2318">
    <property type="taxonomic scope" value="Bacteria"/>
</dbReference>
<reference evidence="2 3" key="1">
    <citation type="journal article" date="2015" name="Int. J. Syst. Evol. Microbiol.">
        <title>Revisiting Corynebacterium glyciniphilum (ex Kubota et al., 1972) sp. nov., nom. rev., isolated from putrefied banana.</title>
        <authorList>
            <person name="Al-Dilaimi A."/>
            <person name="Bednarz H."/>
            <person name="Lomker A."/>
            <person name="Niehaus K."/>
            <person name="Kalinowski J."/>
            <person name="Ruckert C."/>
        </authorList>
    </citation>
    <scope>NUCLEOTIDE SEQUENCE [LARGE SCALE GENOMIC DNA]</scope>
    <source>
        <strain evidence="2">AJ 3170</strain>
    </source>
</reference>
<dbReference type="InterPro" id="IPR034660">
    <property type="entry name" value="DinB/YfiT-like"/>
</dbReference>
<dbReference type="HOGENOM" id="CLU_133313_0_0_11"/>
<dbReference type="SUPFAM" id="SSF109854">
    <property type="entry name" value="DinB/YfiT-like putative metalloenzymes"/>
    <property type="match status" value="1"/>
</dbReference>
<keyword evidence="3" id="KW-1185">Reference proteome</keyword>
<accession>X5DSE3</accession>
<feature type="domain" description="DinB-like" evidence="1">
    <location>
        <begin position="14"/>
        <end position="158"/>
    </location>
</feature>
<dbReference type="NCBIfam" id="NF047843">
    <property type="entry name" value="MST_Rv0443"/>
    <property type="match status" value="1"/>
</dbReference>